<dbReference type="PANTHER" id="PTHR33798">
    <property type="entry name" value="FLAVOPROTEIN OXYGENASE"/>
    <property type="match status" value="1"/>
</dbReference>
<gene>
    <name evidence="6" type="ORF">OK344_09790</name>
</gene>
<comment type="cofactor">
    <cofactor evidence="1">
        <name>FMN</name>
        <dbReference type="ChEBI" id="CHEBI:58210"/>
    </cofactor>
</comment>
<evidence type="ECO:0000256" key="4">
    <source>
        <dbReference type="ARBA" id="ARBA00038054"/>
    </source>
</evidence>
<dbReference type="SUPFAM" id="SSF50475">
    <property type="entry name" value="FMN-binding split barrel"/>
    <property type="match status" value="1"/>
</dbReference>
<sequence>MNIHLNSLDIQQIEHRKRTALINSLSGFKSLNLIGTASREHETNLAVFNSVIHLGADPALMGFISRPHSVERHTIENIQQTKFFTINHITPDIFEKAHQTSARYPREQSEFEAVGLTAVYKNNFAAPFVKESKIQIGLELKETLAVKSNDTFLIIGEIKDLYFPENIWLEEGVLDIEKTETLTGSALNGYHTTKLIKRMKYAKP</sequence>
<dbReference type="InterPro" id="IPR012349">
    <property type="entry name" value="Split_barrel_FMN-bd"/>
</dbReference>
<dbReference type="RefSeq" id="WP_265144625.1">
    <property type="nucleotide sequence ID" value="NZ_JAPCHZ010000005.1"/>
</dbReference>
<evidence type="ECO:0000259" key="5">
    <source>
        <dbReference type="Pfam" id="PF01613"/>
    </source>
</evidence>
<dbReference type="PANTHER" id="PTHR33798:SF5">
    <property type="entry name" value="FLAVIN REDUCTASE LIKE DOMAIN-CONTAINING PROTEIN"/>
    <property type="match status" value="1"/>
</dbReference>
<keyword evidence="7" id="KW-1185">Reference proteome</keyword>
<evidence type="ECO:0000313" key="6">
    <source>
        <dbReference type="EMBL" id="MCW4452501.1"/>
    </source>
</evidence>
<dbReference type="InterPro" id="IPR002563">
    <property type="entry name" value="Flavin_Rdtase-like_dom"/>
</dbReference>
<dbReference type="Pfam" id="PF01613">
    <property type="entry name" value="Flavin_Reduct"/>
    <property type="match status" value="1"/>
</dbReference>
<organism evidence="6 7">
    <name type="scientific">Kaistella yananensis</name>
    <dbReference type="NCBI Taxonomy" id="2989820"/>
    <lineage>
        <taxon>Bacteria</taxon>
        <taxon>Pseudomonadati</taxon>
        <taxon>Bacteroidota</taxon>
        <taxon>Flavobacteriia</taxon>
        <taxon>Flavobacteriales</taxon>
        <taxon>Weeksellaceae</taxon>
        <taxon>Chryseobacterium group</taxon>
        <taxon>Kaistella</taxon>
    </lineage>
</organism>
<evidence type="ECO:0000313" key="7">
    <source>
        <dbReference type="Proteomes" id="UP001209107"/>
    </source>
</evidence>
<evidence type="ECO:0000256" key="3">
    <source>
        <dbReference type="ARBA" id="ARBA00022643"/>
    </source>
</evidence>
<feature type="domain" description="Flavin reductase like" evidence="5">
    <location>
        <begin position="30"/>
        <end position="166"/>
    </location>
</feature>
<dbReference type="Proteomes" id="UP001209107">
    <property type="component" value="Unassembled WGS sequence"/>
</dbReference>
<keyword evidence="3" id="KW-0288">FMN</keyword>
<dbReference type="EMBL" id="JAPCHZ010000005">
    <property type="protein sequence ID" value="MCW4452501.1"/>
    <property type="molecule type" value="Genomic_DNA"/>
</dbReference>
<protein>
    <submittedName>
        <fullName evidence="6">Flavin reductase</fullName>
    </submittedName>
</protein>
<evidence type="ECO:0000256" key="1">
    <source>
        <dbReference type="ARBA" id="ARBA00001917"/>
    </source>
</evidence>
<dbReference type="Gene3D" id="2.30.110.10">
    <property type="entry name" value="Electron Transport, Fmn-binding Protein, Chain A"/>
    <property type="match status" value="1"/>
</dbReference>
<keyword evidence="2" id="KW-0285">Flavoprotein</keyword>
<name>A0ABT3JP49_9FLAO</name>
<evidence type="ECO:0000256" key="2">
    <source>
        <dbReference type="ARBA" id="ARBA00022630"/>
    </source>
</evidence>
<reference evidence="6 7" key="1">
    <citation type="submission" date="2022-10" db="EMBL/GenBank/DDBJ databases">
        <title>Kaistella sp. BT-6-1-3.</title>
        <authorList>
            <person name="Ai J."/>
            <person name="Deng Z."/>
        </authorList>
    </citation>
    <scope>NUCLEOTIDE SEQUENCE [LARGE SCALE GENOMIC DNA]</scope>
    <source>
        <strain evidence="6 7">BT6-1-3</strain>
    </source>
</reference>
<comment type="caution">
    <text evidence="6">The sequence shown here is derived from an EMBL/GenBank/DDBJ whole genome shotgun (WGS) entry which is preliminary data.</text>
</comment>
<proteinExistence type="inferred from homology"/>
<comment type="similarity">
    <text evidence="4">Belongs to the flavoredoxin family.</text>
</comment>
<accession>A0ABT3JP49</accession>